<accession>A0A4C1V4J0</accession>
<keyword evidence="2" id="KW-1185">Reference proteome</keyword>
<dbReference type="EMBL" id="BGZK01000278">
    <property type="protein sequence ID" value="GBP33701.1"/>
    <property type="molecule type" value="Genomic_DNA"/>
</dbReference>
<dbReference type="AlphaFoldDB" id="A0A4C1V4J0"/>
<gene>
    <name evidence="1" type="ORF">EVAR_17027_1</name>
</gene>
<reference evidence="1 2" key="1">
    <citation type="journal article" date="2019" name="Commun. Biol.">
        <title>The bagworm genome reveals a unique fibroin gene that provides high tensile strength.</title>
        <authorList>
            <person name="Kono N."/>
            <person name="Nakamura H."/>
            <person name="Ohtoshi R."/>
            <person name="Tomita M."/>
            <person name="Numata K."/>
            <person name="Arakawa K."/>
        </authorList>
    </citation>
    <scope>NUCLEOTIDE SEQUENCE [LARGE SCALE GENOMIC DNA]</scope>
</reference>
<name>A0A4C1V4J0_EUMVA</name>
<protein>
    <submittedName>
        <fullName evidence="1">Uncharacterized protein</fullName>
    </submittedName>
</protein>
<evidence type="ECO:0000313" key="1">
    <source>
        <dbReference type="EMBL" id="GBP33701.1"/>
    </source>
</evidence>
<organism evidence="1 2">
    <name type="scientific">Eumeta variegata</name>
    <name type="common">Bagworm moth</name>
    <name type="synonym">Eumeta japonica</name>
    <dbReference type="NCBI Taxonomy" id="151549"/>
    <lineage>
        <taxon>Eukaryota</taxon>
        <taxon>Metazoa</taxon>
        <taxon>Ecdysozoa</taxon>
        <taxon>Arthropoda</taxon>
        <taxon>Hexapoda</taxon>
        <taxon>Insecta</taxon>
        <taxon>Pterygota</taxon>
        <taxon>Neoptera</taxon>
        <taxon>Endopterygota</taxon>
        <taxon>Lepidoptera</taxon>
        <taxon>Glossata</taxon>
        <taxon>Ditrysia</taxon>
        <taxon>Tineoidea</taxon>
        <taxon>Psychidae</taxon>
        <taxon>Oiketicinae</taxon>
        <taxon>Eumeta</taxon>
    </lineage>
</organism>
<evidence type="ECO:0000313" key="2">
    <source>
        <dbReference type="Proteomes" id="UP000299102"/>
    </source>
</evidence>
<sequence length="329" mass="36425">MSRTGIGIYPKSNWDRIRIETGIGIESAVEISIMAHSVISPYKDFILYPRGRCMSVPQRPVGIPTFMKGFETVLYLAHVSISHVSFSTSVLRTPFRPPAAPGSNKWRHHAATAVGGGGRRRRLSPRCSRANWGPSMIVITDVMVAVKAGGLTCFPQNERCDLTQFKNYSSINLSMDSIRNRCLQMLIEDEIGIQSGTGIAIKNENGIRNAKQDTDKTKKSARRELQQLEAQDLTYGKSQVGQVAIAGGPTQIMRKLHEGSVLKRIAFEQLFAYRTRYQKMPGSILTTDESTYGFLTQVQLNRFLNTLMQSCDVQVLYSASLGAVALGAM</sequence>
<proteinExistence type="predicted"/>
<dbReference type="Proteomes" id="UP000299102">
    <property type="component" value="Unassembled WGS sequence"/>
</dbReference>
<comment type="caution">
    <text evidence="1">The sequence shown here is derived from an EMBL/GenBank/DDBJ whole genome shotgun (WGS) entry which is preliminary data.</text>
</comment>